<evidence type="ECO:0000313" key="2">
    <source>
        <dbReference type="EMBL" id="MEY6433594.1"/>
    </source>
</evidence>
<evidence type="ECO:0000259" key="1">
    <source>
        <dbReference type="Pfam" id="PF04986"/>
    </source>
</evidence>
<proteinExistence type="predicted"/>
<dbReference type="EMBL" id="JBDKXB010000024">
    <property type="protein sequence ID" value="MEY6433594.1"/>
    <property type="molecule type" value="Genomic_DNA"/>
</dbReference>
<dbReference type="InterPro" id="IPR007069">
    <property type="entry name" value="Transposase_32"/>
</dbReference>
<dbReference type="PANTHER" id="PTHR37023">
    <property type="entry name" value="TRANSPOSASE"/>
    <property type="match status" value="1"/>
</dbReference>
<organism evidence="2 3">
    <name type="scientific">Thioalkalicoccus limnaeus</name>
    <dbReference type="NCBI Taxonomy" id="120681"/>
    <lineage>
        <taxon>Bacteria</taxon>
        <taxon>Pseudomonadati</taxon>
        <taxon>Pseudomonadota</taxon>
        <taxon>Gammaproteobacteria</taxon>
        <taxon>Chromatiales</taxon>
        <taxon>Chromatiaceae</taxon>
        <taxon>Thioalkalicoccus</taxon>
    </lineage>
</organism>
<name>A0ABV4BHY1_9GAMM</name>
<keyword evidence="3" id="KW-1185">Reference proteome</keyword>
<reference evidence="2 3" key="1">
    <citation type="submission" date="2024-05" db="EMBL/GenBank/DDBJ databases">
        <title>Genome Sequence and Characterization of the New Strain Purple Sulfur Bacterium of Genus Thioalkalicoccus.</title>
        <authorList>
            <person name="Bryantseva I.A."/>
            <person name="Kyndt J.A."/>
            <person name="Imhoff J.F."/>
        </authorList>
    </citation>
    <scope>NUCLEOTIDE SEQUENCE [LARGE SCALE GENOMIC DNA]</scope>
    <source>
        <strain evidence="2 3">Um2</strain>
    </source>
</reference>
<gene>
    <name evidence="2" type="ORF">ABC977_14400</name>
</gene>
<protein>
    <submittedName>
        <fullName evidence="2">Transposase</fullName>
    </submittedName>
</protein>
<evidence type="ECO:0000313" key="3">
    <source>
        <dbReference type="Proteomes" id="UP001564408"/>
    </source>
</evidence>
<sequence length="104" mass="11973">MTPYLVPACVSRLRRAVADGHLARLDPAEIDRLLDNLMARDWVVYSKPCLTHTETVVDYLGRYSHRIALSDARLVNFDGERVALRYKDYRDGARQKVRGWGQVL</sequence>
<dbReference type="PANTHER" id="PTHR37023:SF1">
    <property type="entry name" value="ISSOD25 TRANSPOSASE TNPA_ISSOD25"/>
    <property type="match status" value="1"/>
</dbReference>
<dbReference type="Pfam" id="PF04986">
    <property type="entry name" value="Y2_Tnp"/>
    <property type="match status" value="1"/>
</dbReference>
<feature type="domain" description="Transposase IS801/IS1294" evidence="1">
    <location>
        <begin position="10"/>
        <end position="96"/>
    </location>
</feature>
<comment type="caution">
    <text evidence="2">The sequence shown here is derived from an EMBL/GenBank/DDBJ whole genome shotgun (WGS) entry which is preliminary data.</text>
</comment>
<accession>A0ABV4BHY1</accession>
<dbReference type="Proteomes" id="UP001564408">
    <property type="component" value="Unassembled WGS sequence"/>
</dbReference>